<dbReference type="SUPFAM" id="SSF82199">
    <property type="entry name" value="SET domain"/>
    <property type="match status" value="1"/>
</dbReference>
<organism evidence="3">
    <name type="scientific">Chaetomium thermophilum (strain DSM 1495 / CBS 144.50 / IMI 039719)</name>
    <name type="common">Thermochaetoides thermophila</name>
    <dbReference type="NCBI Taxonomy" id="759272"/>
    <lineage>
        <taxon>Eukaryota</taxon>
        <taxon>Fungi</taxon>
        <taxon>Dikarya</taxon>
        <taxon>Ascomycota</taxon>
        <taxon>Pezizomycotina</taxon>
        <taxon>Sordariomycetes</taxon>
        <taxon>Sordariomycetidae</taxon>
        <taxon>Sordariales</taxon>
        <taxon>Chaetomiaceae</taxon>
        <taxon>Thermochaetoides</taxon>
    </lineage>
</organism>
<dbReference type="Gene3D" id="3.90.1410.10">
    <property type="entry name" value="set domain protein methyltransferase, domain 1"/>
    <property type="match status" value="1"/>
</dbReference>
<dbReference type="EMBL" id="GL988040">
    <property type="protein sequence ID" value="EGS22451.1"/>
    <property type="molecule type" value="Genomic_DNA"/>
</dbReference>
<dbReference type="CDD" id="cd19180">
    <property type="entry name" value="SET_SpSET10-like"/>
    <property type="match status" value="1"/>
</dbReference>
<feature type="compositionally biased region" description="Acidic residues" evidence="1">
    <location>
        <begin position="480"/>
        <end position="492"/>
    </location>
</feature>
<dbReference type="RefSeq" id="XP_006692470.1">
    <property type="nucleotide sequence ID" value="XM_006692407.1"/>
</dbReference>
<dbReference type="GO" id="GO:0016279">
    <property type="term" value="F:protein-lysine N-methyltransferase activity"/>
    <property type="evidence" value="ECO:0007669"/>
    <property type="project" value="InterPro"/>
</dbReference>
<protein>
    <submittedName>
        <fullName evidence="2">Uncharacterized protein</fullName>
    </submittedName>
</protein>
<dbReference type="KEGG" id="cthr:CTHT_0019870"/>
<dbReference type="PANTHER" id="PTHR13271">
    <property type="entry name" value="UNCHARACTERIZED PUTATIVE METHYLTRANSFERASE"/>
    <property type="match status" value="1"/>
</dbReference>
<dbReference type="InterPro" id="IPR050600">
    <property type="entry name" value="SETD3_SETD6_MTase"/>
</dbReference>
<dbReference type="GeneID" id="18256025"/>
<feature type="region of interest" description="Disordered" evidence="1">
    <location>
        <begin position="480"/>
        <end position="499"/>
    </location>
</feature>
<evidence type="ECO:0000256" key="1">
    <source>
        <dbReference type="SAM" id="MobiDB-lite"/>
    </source>
</evidence>
<dbReference type="OrthoDB" id="42889at2759"/>
<evidence type="ECO:0000313" key="2">
    <source>
        <dbReference type="EMBL" id="EGS22451.1"/>
    </source>
</evidence>
<dbReference type="AlphaFoldDB" id="G0S368"/>
<dbReference type="GO" id="GO:0005634">
    <property type="term" value="C:nucleus"/>
    <property type="evidence" value="ECO:0007669"/>
    <property type="project" value="TreeGrafter"/>
</dbReference>
<accession>G0S368</accession>
<dbReference type="HOGENOM" id="CLU_010578_0_0_1"/>
<keyword evidence="3" id="KW-1185">Reference proteome</keyword>
<name>G0S368_CHATD</name>
<dbReference type="eggNOG" id="KOG1337">
    <property type="taxonomic scope" value="Eukaryota"/>
</dbReference>
<dbReference type="InterPro" id="IPR046341">
    <property type="entry name" value="SET_dom_sf"/>
</dbReference>
<proteinExistence type="predicted"/>
<dbReference type="OMA" id="WDIFCTL"/>
<reference evidence="2 3" key="1">
    <citation type="journal article" date="2011" name="Cell">
        <title>Insight into structure and assembly of the nuclear pore complex by utilizing the genome of a eukaryotic thermophile.</title>
        <authorList>
            <person name="Amlacher S."/>
            <person name="Sarges P."/>
            <person name="Flemming D."/>
            <person name="van Noort V."/>
            <person name="Kunze R."/>
            <person name="Devos D.P."/>
            <person name="Arumugam M."/>
            <person name="Bork P."/>
            <person name="Hurt E."/>
        </authorList>
    </citation>
    <scope>NUCLEOTIDE SEQUENCE [LARGE SCALE GENOMIC DNA]</scope>
    <source>
        <strain evidence="3">DSM 1495 / CBS 144.50 / IMI 039719</strain>
    </source>
</reference>
<sequence length="499" mass="56818">MREADRERFGRLLDWSQGHGAKLHENVEIYWDNVTRFSLRIKPSLKSSLEQLEPGFTAVTCPVSTTLSYLNALIDGPIMCDFTSNKPTVSSPPAFPPRFMDSLPPHVIGRFFLIKEYLKGENSFWWPYIATLPQPEQVNSWTLPAFWPEDDIQFLEGTNAHVAIGEIQANIKREYKQARKVLKEENFPNWKEYSQMLYKWAFSIFTSRSFRPSLILSQSVKDYVSTLLPSAREIDDFSILQPLFDIANHSMTATYTWDTTSDPNCCQLICQDSYRPGDQVFNNYGFKTNSELLLAYGFILPETDTLHNDYVHVRKRQQPEGENASKSDDQPKDFLISLRSMNDASSLAGKIRLTHTGLGSRFASLPAFAHFEPALVDDLASVISSQVPEVKDALEQWQNEKPTSEDRELPELIQDLVDRVKGALAGKLQYDYERLKQAEMEMAGENDELPPPCNSNQQLAIEYRMQCEKVLISALESLMEGEEIQDDGDGESDSSTSHH</sequence>
<dbReference type="STRING" id="759272.G0S368"/>
<evidence type="ECO:0000313" key="3">
    <source>
        <dbReference type="Proteomes" id="UP000008066"/>
    </source>
</evidence>
<dbReference type="PANTHER" id="PTHR13271:SF146">
    <property type="entry name" value="SET DOMAIN-CONTAINING PROTEIN"/>
    <property type="match status" value="1"/>
</dbReference>
<dbReference type="InterPro" id="IPR044432">
    <property type="entry name" value="Set10/Efm1_SET"/>
</dbReference>
<gene>
    <name evidence="2" type="ORF">CTHT_0019870</name>
</gene>
<dbReference type="Proteomes" id="UP000008066">
    <property type="component" value="Unassembled WGS sequence"/>
</dbReference>